<evidence type="ECO:0000313" key="8">
    <source>
        <dbReference type="Proteomes" id="UP001318860"/>
    </source>
</evidence>
<keyword evidence="4 6" id="KW-1133">Transmembrane helix</keyword>
<keyword evidence="8" id="KW-1185">Reference proteome</keyword>
<sequence>MARISNGMITGLNILTLLISILAILFSLYFQITSESPCQRVLRTPLLVVGGALLVVSLAGLVGSCCRVTFLLWLYLLVLFLIILGLIIFTIFTIVVTNKGVGKAISRRGFGDHRLGDYSRWLQKYVVNEKNWDEIKSCLGAMELCERIENGKSVDYYQHNMSPVLMLQSGCCKPPNYCGYNFQNATYWTIPKTGPAVPDDPDCKTWSNVQKKLCFDCESCKTAVLDNIKREWRLLAIINVCILVVVIIVYSVGCCALRNNRHGYKRYKGHP</sequence>
<comment type="subcellular location">
    <subcellularLocation>
        <location evidence="1">Membrane</location>
        <topology evidence="1">Multi-pass membrane protein</topology>
    </subcellularLocation>
</comment>
<evidence type="ECO:0000256" key="3">
    <source>
        <dbReference type="ARBA" id="ARBA00022692"/>
    </source>
</evidence>
<dbReference type="InterPro" id="IPR018503">
    <property type="entry name" value="Tetraspanin_CS"/>
</dbReference>
<organism evidence="7 8">
    <name type="scientific">Rehmannia glutinosa</name>
    <name type="common">Chinese foxglove</name>
    <dbReference type="NCBI Taxonomy" id="99300"/>
    <lineage>
        <taxon>Eukaryota</taxon>
        <taxon>Viridiplantae</taxon>
        <taxon>Streptophyta</taxon>
        <taxon>Embryophyta</taxon>
        <taxon>Tracheophyta</taxon>
        <taxon>Spermatophyta</taxon>
        <taxon>Magnoliopsida</taxon>
        <taxon>eudicotyledons</taxon>
        <taxon>Gunneridae</taxon>
        <taxon>Pentapetalae</taxon>
        <taxon>asterids</taxon>
        <taxon>lamiids</taxon>
        <taxon>Lamiales</taxon>
        <taxon>Orobanchaceae</taxon>
        <taxon>Rehmannieae</taxon>
        <taxon>Rehmannia</taxon>
    </lineage>
</organism>
<evidence type="ECO:0000256" key="1">
    <source>
        <dbReference type="ARBA" id="ARBA00004141"/>
    </source>
</evidence>
<reference evidence="7 8" key="1">
    <citation type="journal article" date="2021" name="Comput. Struct. Biotechnol. J.">
        <title>De novo genome assembly of the potent medicinal plant Rehmannia glutinosa using nanopore technology.</title>
        <authorList>
            <person name="Ma L."/>
            <person name="Dong C."/>
            <person name="Song C."/>
            <person name="Wang X."/>
            <person name="Zheng X."/>
            <person name="Niu Y."/>
            <person name="Chen S."/>
            <person name="Feng W."/>
        </authorList>
    </citation>
    <scope>NUCLEOTIDE SEQUENCE [LARGE SCALE GENOMIC DNA]</scope>
    <source>
        <strain evidence="7">DH-2019</strain>
    </source>
</reference>
<comment type="similarity">
    <text evidence="2">Belongs to the tetraspanin (TM4SF) family.</text>
</comment>
<evidence type="ECO:0000256" key="2">
    <source>
        <dbReference type="ARBA" id="ARBA00006840"/>
    </source>
</evidence>
<keyword evidence="3 6" id="KW-0812">Transmembrane</keyword>
<dbReference type="EMBL" id="JABTTQ020000010">
    <property type="protein sequence ID" value="KAK6148638.1"/>
    <property type="molecule type" value="Genomic_DNA"/>
</dbReference>
<dbReference type="InterPro" id="IPR044991">
    <property type="entry name" value="TET_plant"/>
</dbReference>
<evidence type="ECO:0000256" key="4">
    <source>
        <dbReference type="ARBA" id="ARBA00022989"/>
    </source>
</evidence>
<protein>
    <submittedName>
        <fullName evidence="7">Uncharacterized protein</fullName>
    </submittedName>
</protein>
<feature type="transmembrane region" description="Helical" evidence="6">
    <location>
        <begin position="44"/>
        <end position="63"/>
    </location>
</feature>
<feature type="transmembrane region" description="Helical" evidence="6">
    <location>
        <begin position="234"/>
        <end position="257"/>
    </location>
</feature>
<dbReference type="Pfam" id="PF00335">
    <property type="entry name" value="Tetraspanin"/>
    <property type="match status" value="1"/>
</dbReference>
<evidence type="ECO:0000256" key="5">
    <source>
        <dbReference type="ARBA" id="ARBA00023136"/>
    </source>
</evidence>
<feature type="transmembrane region" description="Helical" evidence="6">
    <location>
        <begin position="12"/>
        <end position="32"/>
    </location>
</feature>
<name>A0ABR0WP09_REHGL</name>
<dbReference type="PANTHER" id="PTHR32191">
    <property type="entry name" value="TETRASPANIN-8-RELATED"/>
    <property type="match status" value="1"/>
</dbReference>
<keyword evidence="5 6" id="KW-0472">Membrane</keyword>
<evidence type="ECO:0000313" key="7">
    <source>
        <dbReference type="EMBL" id="KAK6148638.1"/>
    </source>
</evidence>
<dbReference type="Proteomes" id="UP001318860">
    <property type="component" value="Unassembled WGS sequence"/>
</dbReference>
<comment type="caution">
    <text evidence="7">The sequence shown here is derived from an EMBL/GenBank/DDBJ whole genome shotgun (WGS) entry which is preliminary data.</text>
</comment>
<dbReference type="InterPro" id="IPR018499">
    <property type="entry name" value="Tetraspanin/Peripherin"/>
</dbReference>
<proteinExistence type="inferred from homology"/>
<evidence type="ECO:0000256" key="6">
    <source>
        <dbReference type="SAM" id="Phobius"/>
    </source>
</evidence>
<feature type="transmembrane region" description="Helical" evidence="6">
    <location>
        <begin position="70"/>
        <end position="96"/>
    </location>
</feature>
<accession>A0ABR0WP09</accession>
<gene>
    <name evidence="7" type="ORF">DH2020_019550</name>
</gene>
<dbReference type="PROSITE" id="PS00421">
    <property type="entry name" value="TM4_1"/>
    <property type="match status" value="1"/>
</dbReference>